<sequence length="86" mass="9589">MRPESRAYRARRVSQMGSPAENIWLESIKLSHQLFCNCGNFKQHLQKIWSGSTEDGTTDAGDPIPDDIMVAFDLGFEDTAGENLEG</sequence>
<dbReference type="InterPro" id="IPR004118">
    <property type="entry name" value="HEV_TT_vir_Orf2/Gyrovir_Vp2_N"/>
</dbReference>
<reference evidence="2" key="1">
    <citation type="journal article" date="2017" name="Microbiome">
        <title>Virome comparisons in wild-diseased and healthy captive giant pandas.</title>
        <authorList>
            <person name="Zhang W."/>
            <person name="Yang S."/>
            <person name="Shan T."/>
            <person name="Hou R."/>
            <person name="Liu Z."/>
            <person name="Li W."/>
            <person name="Guo L."/>
            <person name="Wang Y."/>
            <person name="Chen P."/>
            <person name="Wang X."/>
            <person name="Feng F."/>
            <person name="Wang H."/>
            <person name="Chen C."/>
            <person name="Shen Q."/>
            <person name="Zhou C."/>
            <person name="Hua X."/>
            <person name="Cui L."/>
            <person name="Deng X."/>
            <person name="Zhang Z."/>
            <person name="Qi D."/>
            <person name="Delwart E."/>
        </authorList>
    </citation>
    <scope>NUCLEOTIDE SEQUENCE</scope>
    <source>
        <strain evidence="2">Gpan20732</strain>
    </source>
</reference>
<name>A0A220IGN0_9VIRU</name>
<organism evidence="2">
    <name type="scientific">Giant panda anellovirus</name>
    <dbReference type="NCBI Taxonomy" id="2016460"/>
    <lineage>
        <taxon>Viruses</taxon>
        <taxon>Monodnaviria</taxon>
        <taxon>Shotokuvirae</taxon>
        <taxon>Commensaviricota</taxon>
        <taxon>Cardeaviricetes</taxon>
        <taxon>Sanitavirales</taxon>
        <taxon>Anelloviridae</taxon>
    </lineage>
</organism>
<accession>A0A220IGN0</accession>
<protein>
    <submittedName>
        <fullName evidence="2">ORF2</fullName>
    </submittedName>
</protein>
<evidence type="ECO:0000259" key="1">
    <source>
        <dbReference type="Pfam" id="PF02957"/>
    </source>
</evidence>
<dbReference type="Pfam" id="PF02957">
    <property type="entry name" value="TT_ORF2-like"/>
    <property type="match status" value="1"/>
</dbReference>
<feature type="domain" description="Hepatitis TT virus Orf2/Gyrovirus Vp2 N-terminal" evidence="1">
    <location>
        <begin position="21"/>
        <end position="67"/>
    </location>
</feature>
<proteinExistence type="predicted"/>
<evidence type="ECO:0000313" key="2">
    <source>
        <dbReference type="EMBL" id="ASH99128.1"/>
    </source>
</evidence>
<dbReference type="EMBL" id="MF327555">
    <property type="protein sequence ID" value="ASH99128.1"/>
    <property type="molecule type" value="Genomic_DNA"/>
</dbReference>